<dbReference type="InterPro" id="IPR026030">
    <property type="entry name" value="Pur-cyt_permease_Fcy2/21/22"/>
</dbReference>
<feature type="transmembrane region" description="Helical" evidence="8">
    <location>
        <begin position="296"/>
        <end position="316"/>
    </location>
</feature>
<dbReference type="STRING" id="1844.UG56_001755"/>
<dbReference type="Gene3D" id="1.10.4160.10">
    <property type="entry name" value="Hydantoin permease"/>
    <property type="match status" value="1"/>
</dbReference>
<accession>A0A1J4NAF2</accession>
<proteinExistence type="inferred from homology"/>
<evidence type="ECO:0000256" key="1">
    <source>
        <dbReference type="ARBA" id="ARBA00004141"/>
    </source>
</evidence>
<comment type="caution">
    <text evidence="9">The sequence shown here is derived from an EMBL/GenBank/DDBJ whole genome shotgun (WGS) entry which is preliminary data.</text>
</comment>
<dbReference type="InterPro" id="IPR001248">
    <property type="entry name" value="Pur-cyt_permease"/>
</dbReference>
<feature type="transmembrane region" description="Helical" evidence="8">
    <location>
        <begin position="439"/>
        <end position="468"/>
    </location>
</feature>
<comment type="subcellular location">
    <subcellularLocation>
        <location evidence="1">Membrane</location>
        <topology evidence="1">Multi-pass membrane protein</topology>
    </subcellularLocation>
</comment>
<evidence type="ECO:0000256" key="5">
    <source>
        <dbReference type="ARBA" id="ARBA00022989"/>
    </source>
</evidence>
<feature type="transmembrane region" description="Helical" evidence="8">
    <location>
        <begin position="212"/>
        <end position="233"/>
    </location>
</feature>
<dbReference type="AlphaFoldDB" id="A0A1J4NAF2"/>
<dbReference type="RefSeq" id="WP_045547927.1">
    <property type="nucleotide sequence ID" value="NZ_JZDQ02000002.1"/>
</dbReference>
<feature type="transmembrane region" description="Helical" evidence="8">
    <location>
        <begin position="113"/>
        <end position="133"/>
    </location>
</feature>
<dbReference type="PANTHER" id="PTHR31806:SF1">
    <property type="entry name" value="PURINE-CYTOSINE PERMEASE FCY2-RELATED"/>
    <property type="match status" value="1"/>
</dbReference>
<name>A0A1J4NAF2_9ACTN</name>
<evidence type="ECO:0000256" key="4">
    <source>
        <dbReference type="ARBA" id="ARBA00022692"/>
    </source>
</evidence>
<sequence length="481" mass="50740">MALTDSTDRDEQPDAPLAVEAHSIDFIPESERHGRPRDLFAVWVAPNVNYLNLLIGGLLVAVFGLTLWQAVGVIVVGSLFTLFTGVAASSGPAAGAPSEVIMRALFGVRANRVAVLVNGWFISVCYLAINWATVAVVTFELAHRAGLATDDRVKVVLILAVSAVTLVISVYGHGLILRLYQPLAWALLVVFVVASAYVVGHADWGYRPAEPLHGIVLWASLAAAVATLASAPLSYNNSADFARYLPTRTSPAAVAWWTVIGSVLPNVIFTLVGALAATALDMTDPVAALDGILPRWFGPVFMLAVILGTVANNAMTAYSSGLSLQVVGIRWPRTRTVLLDGTVGTLMTLYAVLVSDFLSTVQNALQLAVVILGPVMSVYVADVVWRRNRYDGPGLCDTSATSPYWYSGGLNLVGVGCALAGVAVSVMGAAVVFETGGSFTGWIASALGGIDVSVWVGCLLPGLAYLVLMPRYAAARRSVVR</sequence>
<comment type="similarity">
    <text evidence="2 7">Belongs to the purine-cytosine permease (2.A.39) family.</text>
</comment>
<dbReference type="Proteomes" id="UP000033772">
    <property type="component" value="Unassembled WGS sequence"/>
</dbReference>
<feature type="transmembrane region" description="Helical" evidence="8">
    <location>
        <begin position="40"/>
        <end position="64"/>
    </location>
</feature>
<feature type="transmembrane region" description="Helical" evidence="8">
    <location>
        <begin position="254"/>
        <end position="276"/>
    </location>
</feature>
<feature type="transmembrane region" description="Helical" evidence="8">
    <location>
        <begin position="183"/>
        <end position="200"/>
    </location>
</feature>
<keyword evidence="3 7" id="KW-0813">Transport</keyword>
<feature type="transmembrane region" description="Helical" evidence="8">
    <location>
        <begin position="337"/>
        <end position="358"/>
    </location>
</feature>
<feature type="transmembrane region" description="Helical" evidence="8">
    <location>
        <begin position="364"/>
        <end position="385"/>
    </location>
</feature>
<feature type="transmembrane region" description="Helical" evidence="8">
    <location>
        <begin position="412"/>
        <end position="433"/>
    </location>
</feature>
<evidence type="ECO:0000256" key="2">
    <source>
        <dbReference type="ARBA" id="ARBA00008974"/>
    </source>
</evidence>
<feature type="transmembrane region" description="Helical" evidence="8">
    <location>
        <begin position="153"/>
        <end position="171"/>
    </location>
</feature>
<evidence type="ECO:0000256" key="7">
    <source>
        <dbReference type="PIRNR" id="PIRNR002744"/>
    </source>
</evidence>
<keyword evidence="4 8" id="KW-0812">Transmembrane</keyword>
<protein>
    <submittedName>
        <fullName evidence="9">Nitrate reductase</fullName>
    </submittedName>
</protein>
<evidence type="ECO:0000256" key="6">
    <source>
        <dbReference type="ARBA" id="ARBA00023136"/>
    </source>
</evidence>
<dbReference type="OrthoDB" id="9809167at2"/>
<evidence type="ECO:0000313" key="9">
    <source>
        <dbReference type="EMBL" id="OIJ28532.1"/>
    </source>
</evidence>
<feature type="transmembrane region" description="Helical" evidence="8">
    <location>
        <begin position="70"/>
        <end position="92"/>
    </location>
</feature>
<reference evidence="9" key="1">
    <citation type="submission" date="2016-10" db="EMBL/GenBank/DDBJ databases">
        <title>Draft Genome Sequence of Nocardioides luteus Strain BAFB, an Alkane-Degrading Bacterium Isolated from JP-7 Polluted Soil.</title>
        <authorList>
            <person name="Brown L."/>
            <person name="Ruiz O.N."/>
            <person name="Gunasekera T."/>
        </authorList>
    </citation>
    <scope>NUCLEOTIDE SEQUENCE [LARGE SCALE GENOMIC DNA]</scope>
    <source>
        <strain evidence="9">BAFB</strain>
    </source>
</reference>
<dbReference type="PIRSF" id="PIRSF002744">
    <property type="entry name" value="Pur-cyt_permease"/>
    <property type="match status" value="1"/>
</dbReference>
<evidence type="ECO:0000256" key="8">
    <source>
        <dbReference type="SAM" id="Phobius"/>
    </source>
</evidence>
<keyword evidence="10" id="KW-1185">Reference proteome</keyword>
<keyword evidence="5 8" id="KW-1133">Transmembrane helix</keyword>
<dbReference type="EMBL" id="JZDQ02000002">
    <property type="protein sequence ID" value="OIJ28532.1"/>
    <property type="molecule type" value="Genomic_DNA"/>
</dbReference>
<gene>
    <name evidence="9" type="ORF">UG56_001755</name>
</gene>
<keyword evidence="6 7" id="KW-0472">Membrane</keyword>
<dbReference type="PANTHER" id="PTHR31806">
    <property type="entry name" value="PURINE-CYTOSINE PERMEASE FCY2-RELATED"/>
    <property type="match status" value="1"/>
</dbReference>
<dbReference type="Pfam" id="PF02133">
    <property type="entry name" value="Transp_cyt_pur"/>
    <property type="match status" value="1"/>
</dbReference>
<dbReference type="GO" id="GO:0022857">
    <property type="term" value="F:transmembrane transporter activity"/>
    <property type="evidence" value="ECO:0007669"/>
    <property type="project" value="InterPro"/>
</dbReference>
<organism evidence="9 10">
    <name type="scientific">Nocardioides luteus</name>
    <dbReference type="NCBI Taxonomy" id="1844"/>
    <lineage>
        <taxon>Bacteria</taxon>
        <taxon>Bacillati</taxon>
        <taxon>Actinomycetota</taxon>
        <taxon>Actinomycetes</taxon>
        <taxon>Propionibacteriales</taxon>
        <taxon>Nocardioidaceae</taxon>
        <taxon>Nocardioides</taxon>
    </lineage>
</organism>
<evidence type="ECO:0000256" key="3">
    <source>
        <dbReference type="ARBA" id="ARBA00022448"/>
    </source>
</evidence>
<evidence type="ECO:0000313" key="10">
    <source>
        <dbReference type="Proteomes" id="UP000033772"/>
    </source>
</evidence>
<dbReference type="GO" id="GO:0005886">
    <property type="term" value="C:plasma membrane"/>
    <property type="evidence" value="ECO:0007669"/>
    <property type="project" value="TreeGrafter"/>
</dbReference>